<organism evidence="4 5">
    <name type="scientific">Pseudooceanicola nanhaiensis</name>
    <dbReference type="NCBI Taxonomy" id="375761"/>
    <lineage>
        <taxon>Bacteria</taxon>
        <taxon>Pseudomonadati</taxon>
        <taxon>Pseudomonadota</taxon>
        <taxon>Alphaproteobacteria</taxon>
        <taxon>Rhodobacterales</taxon>
        <taxon>Paracoccaceae</taxon>
        <taxon>Pseudooceanicola</taxon>
    </lineage>
</organism>
<keyword evidence="1" id="KW-0489">Methyltransferase</keyword>
<dbReference type="EMBL" id="BMLF01000001">
    <property type="protein sequence ID" value="GGL92909.1"/>
    <property type="molecule type" value="Genomic_DNA"/>
</dbReference>
<dbReference type="GO" id="GO:0008757">
    <property type="term" value="F:S-adenosylmethionine-dependent methyltransferase activity"/>
    <property type="evidence" value="ECO:0007669"/>
    <property type="project" value="InterPro"/>
</dbReference>
<evidence type="ECO:0000313" key="5">
    <source>
        <dbReference type="Proteomes" id="UP000649829"/>
    </source>
</evidence>
<dbReference type="Gene3D" id="3.40.50.150">
    <property type="entry name" value="Vaccinia Virus protein VP39"/>
    <property type="match status" value="1"/>
</dbReference>
<dbReference type="GO" id="GO:0032259">
    <property type="term" value="P:methylation"/>
    <property type="evidence" value="ECO:0007669"/>
    <property type="project" value="UniProtKB-KW"/>
</dbReference>
<evidence type="ECO:0000256" key="1">
    <source>
        <dbReference type="ARBA" id="ARBA00022603"/>
    </source>
</evidence>
<evidence type="ECO:0000256" key="2">
    <source>
        <dbReference type="ARBA" id="ARBA00022679"/>
    </source>
</evidence>
<proteinExistence type="predicted"/>
<keyword evidence="5" id="KW-1185">Reference proteome</keyword>
<reference evidence="4" key="2">
    <citation type="submission" date="2020-09" db="EMBL/GenBank/DDBJ databases">
        <authorList>
            <person name="Sun Q."/>
            <person name="Zhou Y."/>
        </authorList>
    </citation>
    <scope>NUCLEOTIDE SEQUENCE</scope>
    <source>
        <strain evidence="4">CGMCC 1.6293</strain>
    </source>
</reference>
<dbReference type="Pfam" id="PF05401">
    <property type="entry name" value="NodS"/>
    <property type="match status" value="1"/>
</dbReference>
<evidence type="ECO:0008006" key="6">
    <source>
        <dbReference type="Google" id="ProtNLM"/>
    </source>
</evidence>
<reference evidence="4" key="1">
    <citation type="journal article" date="2014" name="Int. J. Syst. Evol. Microbiol.">
        <title>Complete genome sequence of Corynebacterium casei LMG S-19264T (=DSM 44701T), isolated from a smear-ripened cheese.</title>
        <authorList>
            <consortium name="US DOE Joint Genome Institute (JGI-PGF)"/>
            <person name="Walter F."/>
            <person name="Albersmeier A."/>
            <person name="Kalinowski J."/>
            <person name="Ruckert C."/>
        </authorList>
    </citation>
    <scope>NUCLEOTIDE SEQUENCE</scope>
    <source>
        <strain evidence="4">CGMCC 1.6293</strain>
    </source>
</reference>
<dbReference type="Proteomes" id="UP000649829">
    <property type="component" value="Unassembled WGS sequence"/>
</dbReference>
<dbReference type="InterPro" id="IPR008715">
    <property type="entry name" value="SAM-MeTfrase_NodS-like"/>
</dbReference>
<accession>A0A917SRQ8</accession>
<dbReference type="AlphaFoldDB" id="A0A917SRQ8"/>
<keyword evidence="2" id="KW-0808">Transferase</keyword>
<comment type="caution">
    <text evidence="4">The sequence shown here is derived from an EMBL/GenBank/DDBJ whole genome shotgun (WGS) entry which is preliminary data.</text>
</comment>
<dbReference type="SUPFAM" id="SSF53335">
    <property type="entry name" value="S-adenosyl-L-methionine-dependent methyltransferases"/>
    <property type="match status" value="1"/>
</dbReference>
<name>A0A917SRQ8_9RHOB</name>
<dbReference type="InterPro" id="IPR029063">
    <property type="entry name" value="SAM-dependent_MTases_sf"/>
</dbReference>
<dbReference type="PANTHER" id="PTHR43464">
    <property type="entry name" value="METHYLTRANSFERASE"/>
    <property type="match status" value="1"/>
</dbReference>
<evidence type="ECO:0000256" key="3">
    <source>
        <dbReference type="ARBA" id="ARBA00022691"/>
    </source>
</evidence>
<dbReference type="RefSeq" id="WP_051630396.1">
    <property type="nucleotide sequence ID" value="NZ_BMLF01000001.1"/>
</dbReference>
<keyword evidence="3" id="KW-0949">S-adenosyl-L-methionine</keyword>
<dbReference type="GO" id="GO:0009312">
    <property type="term" value="P:oligosaccharide biosynthetic process"/>
    <property type="evidence" value="ECO:0007669"/>
    <property type="project" value="InterPro"/>
</dbReference>
<sequence length="189" mass="20920">MSTDPRHFDRLYADSPDPWHYETSGYEAEKYAACLALLPEGRFASGLEIGCSIGVLSAMLAERCTRFLGLDVAAQAVERARARDIPNAEFRVAHLPGDWPEGTFDLIVLSEVLYFFDADALDRLARRVAESLSPGGTVLMASYLGETETELDGAEAQAHFAGALARRRRARPLGERRDPRYVAQVFELP</sequence>
<dbReference type="PANTHER" id="PTHR43464:SF19">
    <property type="entry name" value="UBIQUINONE BIOSYNTHESIS O-METHYLTRANSFERASE, MITOCHONDRIAL"/>
    <property type="match status" value="1"/>
</dbReference>
<evidence type="ECO:0000313" key="4">
    <source>
        <dbReference type="EMBL" id="GGL92909.1"/>
    </source>
</evidence>
<gene>
    <name evidence="4" type="ORF">GCM10011534_13880</name>
</gene>
<protein>
    <recommendedName>
        <fullName evidence="6">Methyltransferase domain-containing protein</fullName>
    </recommendedName>
</protein>
<dbReference type="CDD" id="cd02440">
    <property type="entry name" value="AdoMet_MTases"/>
    <property type="match status" value="1"/>
</dbReference>